<keyword evidence="1" id="KW-0812">Transmembrane</keyword>
<proteinExistence type="predicted"/>
<dbReference type="AlphaFoldDB" id="A0A6C0BRE8"/>
<sequence>MLNTFFSKVISIIVFFVIIIMLNLVSSSMKMIIKYKKGKQIEKWTDPDDPDDPINQDTPCGDISVTSPVKRSTFIATPIKQVKFTSPLLIDNLTNNVVNFNNDVLFNEKAVLDDNTRVSFDGNMYINSGGSIYFDYTNPSNKLVHSDVQSIKKAIGKARYINTESLDLTTYDNGVQVSSFSSQTGGSSKCGSTIWKILTGSQVPEGELCKSCCKKVENKGLIRVLIVNSLDHTKNELILNLSSQYTYNLQTFLKKIKGKTVVLLFKTNDTIRCRLVFINKEWAANVTGQDPFTLDSTNQRELNIKIDQLSSINNVNKIKAFYEIRSDNRDTKWGEETNGILSYTQIITPDYEYDTVYLENMLD</sequence>
<name>A0A6C0BRE8_9ZZZZ</name>
<keyword evidence="1" id="KW-1133">Transmembrane helix</keyword>
<protein>
    <submittedName>
        <fullName evidence="2">Uncharacterized protein</fullName>
    </submittedName>
</protein>
<accession>A0A6C0BRE8</accession>
<reference evidence="2" key="1">
    <citation type="journal article" date="2020" name="Nature">
        <title>Giant virus diversity and host interactions through global metagenomics.</title>
        <authorList>
            <person name="Schulz F."/>
            <person name="Roux S."/>
            <person name="Paez-Espino D."/>
            <person name="Jungbluth S."/>
            <person name="Walsh D.A."/>
            <person name="Denef V.J."/>
            <person name="McMahon K.D."/>
            <person name="Konstantinidis K.T."/>
            <person name="Eloe-Fadrosh E.A."/>
            <person name="Kyrpides N.C."/>
            <person name="Woyke T."/>
        </authorList>
    </citation>
    <scope>NUCLEOTIDE SEQUENCE</scope>
    <source>
        <strain evidence="2">GVMAG-M-3300018416-26</strain>
    </source>
</reference>
<feature type="transmembrane region" description="Helical" evidence="1">
    <location>
        <begin position="6"/>
        <end position="26"/>
    </location>
</feature>
<organism evidence="2">
    <name type="scientific">viral metagenome</name>
    <dbReference type="NCBI Taxonomy" id="1070528"/>
    <lineage>
        <taxon>unclassified sequences</taxon>
        <taxon>metagenomes</taxon>
        <taxon>organismal metagenomes</taxon>
    </lineage>
</organism>
<evidence type="ECO:0000256" key="1">
    <source>
        <dbReference type="SAM" id="Phobius"/>
    </source>
</evidence>
<dbReference type="EMBL" id="MN739217">
    <property type="protein sequence ID" value="QHS94204.1"/>
    <property type="molecule type" value="Genomic_DNA"/>
</dbReference>
<evidence type="ECO:0000313" key="2">
    <source>
        <dbReference type="EMBL" id="QHS94204.1"/>
    </source>
</evidence>
<keyword evidence="1" id="KW-0472">Membrane</keyword>